<comment type="similarity">
    <text evidence="9">Belongs to the GSP H family.</text>
</comment>
<evidence type="ECO:0000256" key="7">
    <source>
        <dbReference type="ARBA" id="ARBA00022989"/>
    </source>
</evidence>
<comment type="subcellular location">
    <subcellularLocation>
        <location evidence="1">Cell inner membrane</location>
        <topology evidence="1">Single-pass membrane protein</topology>
    </subcellularLocation>
</comment>
<dbReference type="InterPro" id="IPR012902">
    <property type="entry name" value="N_methyl_site"/>
</dbReference>
<dbReference type="EMBL" id="NRSH01000189">
    <property type="protein sequence ID" value="MBK1727598.1"/>
    <property type="molecule type" value="Genomic_DNA"/>
</dbReference>
<protein>
    <recommendedName>
        <fullName evidence="2">Type II secretion system protein H</fullName>
    </recommendedName>
    <alternativeName>
        <fullName evidence="10">General secretion pathway protein H</fullName>
    </alternativeName>
</protein>
<sequence length="206" mass="21345">MPAPDAQPPRRARQRAGRGGRLLGRVRRAAGLTLPELLVVAAVIALTVAWAVPQWQASLEAVRAWAWQRELIGALERARARARIAGVTVTVCGGTPASGCADTGWSDGWLVFEDPAGGGECSGVDAHGRCAGHGGELLEVGRGVAAPLRVAGNRNVRGGVSYDPDRWSVGNGTFSLCRGARPLASVKIARTGRARRGGADGAECAP</sequence>
<keyword evidence="7 11" id="KW-1133">Transmembrane helix</keyword>
<evidence type="ECO:0000256" key="10">
    <source>
        <dbReference type="ARBA" id="ARBA00030775"/>
    </source>
</evidence>
<evidence type="ECO:0000313" key="13">
    <source>
        <dbReference type="EMBL" id="MBK1727598.1"/>
    </source>
</evidence>
<evidence type="ECO:0000256" key="2">
    <source>
        <dbReference type="ARBA" id="ARBA00021549"/>
    </source>
</evidence>
<reference evidence="13 14" key="1">
    <citation type="journal article" date="2020" name="Microorganisms">
        <title>Osmotic Adaptation and Compatible Solute Biosynthesis of Phototrophic Bacteria as Revealed from Genome Analyses.</title>
        <authorList>
            <person name="Imhoff J.F."/>
            <person name="Rahn T."/>
            <person name="Kunzel S."/>
            <person name="Keller A."/>
            <person name="Neulinger S.C."/>
        </authorList>
    </citation>
    <scope>NUCLEOTIDE SEQUENCE [LARGE SCALE GENOMIC DNA]</scope>
    <source>
        <strain evidence="13 14">DSM 15116</strain>
    </source>
</reference>
<keyword evidence="4" id="KW-0488">Methylation</keyword>
<dbReference type="Gene3D" id="3.55.40.10">
    <property type="entry name" value="minor pseudopilin epsh domain"/>
    <property type="match status" value="1"/>
</dbReference>
<evidence type="ECO:0000256" key="9">
    <source>
        <dbReference type="ARBA" id="ARBA00025772"/>
    </source>
</evidence>
<evidence type="ECO:0000256" key="11">
    <source>
        <dbReference type="SAM" id="Phobius"/>
    </source>
</evidence>
<evidence type="ECO:0000259" key="12">
    <source>
        <dbReference type="Pfam" id="PF12019"/>
    </source>
</evidence>
<evidence type="ECO:0000256" key="1">
    <source>
        <dbReference type="ARBA" id="ARBA00004377"/>
    </source>
</evidence>
<keyword evidence="3" id="KW-1003">Cell membrane</keyword>
<evidence type="ECO:0000256" key="5">
    <source>
        <dbReference type="ARBA" id="ARBA00022519"/>
    </source>
</evidence>
<dbReference type="Proteomes" id="UP000738126">
    <property type="component" value="Unassembled WGS sequence"/>
</dbReference>
<dbReference type="SUPFAM" id="SSF54523">
    <property type="entry name" value="Pili subunits"/>
    <property type="match status" value="1"/>
</dbReference>
<evidence type="ECO:0000256" key="4">
    <source>
        <dbReference type="ARBA" id="ARBA00022481"/>
    </source>
</evidence>
<keyword evidence="5" id="KW-0997">Cell inner membrane</keyword>
<feature type="transmembrane region" description="Helical" evidence="11">
    <location>
        <begin position="29"/>
        <end position="52"/>
    </location>
</feature>
<dbReference type="PROSITE" id="PS00409">
    <property type="entry name" value="PROKAR_NTER_METHYL"/>
    <property type="match status" value="1"/>
</dbReference>
<keyword evidence="6 11" id="KW-0812">Transmembrane</keyword>
<dbReference type="NCBIfam" id="TIGR02532">
    <property type="entry name" value="IV_pilin_GFxxxE"/>
    <property type="match status" value="1"/>
</dbReference>
<dbReference type="Pfam" id="PF12019">
    <property type="entry name" value="GspH"/>
    <property type="match status" value="1"/>
</dbReference>
<dbReference type="InterPro" id="IPR022346">
    <property type="entry name" value="T2SS_GspH"/>
</dbReference>
<comment type="caution">
    <text evidence="13">The sequence shown here is derived from an EMBL/GenBank/DDBJ whole genome shotgun (WGS) entry which is preliminary data.</text>
</comment>
<organism evidence="13 14">
    <name type="scientific">Halorhodospira neutriphila</name>
    <dbReference type="NCBI Taxonomy" id="168379"/>
    <lineage>
        <taxon>Bacteria</taxon>
        <taxon>Pseudomonadati</taxon>
        <taxon>Pseudomonadota</taxon>
        <taxon>Gammaproteobacteria</taxon>
        <taxon>Chromatiales</taxon>
        <taxon>Ectothiorhodospiraceae</taxon>
        <taxon>Halorhodospira</taxon>
    </lineage>
</organism>
<feature type="domain" description="General secretion pathway GspH" evidence="12">
    <location>
        <begin position="69"/>
        <end position="192"/>
    </location>
</feature>
<name>A0ABS1E7T8_9GAMM</name>
<accession>A0ABS1E7T8</accession>
<gene>
    <name evidence="13" type="ORF">CKO13_11360</name>
</gene>
<keyword evidence="8 11" id="KW-0472">Membrane</keyword>
<keyword evidence="14" id="KW-1185">Reference proteome</keyword>
<evidence type="ECO:0000256" key="8">
    <source>
        <dbReference type="ARBA" id="ARBA00023136"/>
    </source>
</evidence>
<evidence type="ECO:0000256" key="6">
    <source>
        <dbReference type="ARBA" id="ARBA00022692"/>
    </source>
</evidence>
<proteinExistence type="inferred from homology"/>
<evidence type="ECO:0000256" key="3">
    <source>
        <dbReference type="ARBA" id="ARBA00022475"/>
    </source>
</evidence>
<evidence type="ECO:0000313" key="14">
    <source>
        <dbReference type="Proteomes" id="UP000738126"/>
    </source>
</evidence>
<dbReference type="InterPro" id="IPR045584">
    <property type="entry name" value="Pilin-like"/>
</dbReference>